<sequence>MFSLLSAHSFLILTWLAV</sequence>
<protein>
    <submittedName>
        <fullName evidence="1">Uncharacterized protein</fullName>
    </submittedName>
</protein>
<name>A0A0E9RGN8_ANGAN</name>
<accession>A0A0E9RGN8</accession>
<organism evidence="1">
    <name type="scientific">Anguilla anguilla</name>
    <name type="common">European freshwater eel</name>
    <name type="synonym">Muraena anguilla</name>
    <dbReference type="NCBI Taxonomy" id="7936"/>
    <lineage>
        <taxon>Eukaryota</taxon>
        <taxon>Metazoa</taxon>
        <taxon>Chordata</taxon>
        <taxon>Craniata</taxon>
        <taxon>Vertebrata</taxon>
        <taxon>Euteleostomi</taxon>
        <taxon>Actinopterygii</taxon>
        <taxon>Neopterygii</taxon>
        <taxon>Teleostei</taxon>
        <taxon>Anguilliformes</taxon>
        <taxon>Anguillidae</taxon>
        <taxon>Anguilla</taxon>
    </lineage>
</organism>
<dbReference type="EMBL" id="GBXM01080937">
    <property type="protein sequence ID" value="JAH27640.1"/>
    <property type="molecule type" value="Transcribed_RNA"/>
</dbReference>
<evidence type="ECO:0000313" key="1">
    <source>
        <dbReference type="EMBL" id="JAH27640.1"/>
    </source>
</evidence>
<reference evidence="1" key="1">
    <citation type="submission" date="2014-11" db="EMBL/GenBank/DDBJ databases">
        <authorList>
            <person name="Amaro Gonzalez C."/>
        </authorList>
    </citation>
    <scope>NUCLEOTIDE SEQUENCE</scope>
</reference>
<proteinExistence type="predicted"/>
<reference evidence="1" key="2">
    <citation type="journal article" date="2015" name="Fish Shellfish Immunol.">
        <title>Early steps in the European eel (Anguilla anguilla)-Vibrio vulnificus interaction in the gills: Role of the RtxA13 toxin.</title>
        <authorList>
            <person name="Callol A."/>
            <person name="Pajuelo D."/>
            <person name="Ebbesson L."/>
            <person name="Teles M."/>
            <person name="MacKenzie S."/>
            <person name="Amaro C."/>
        </authorList>
    </citation>
    <scope>NUCLEOTIDE SEQUENCE</scope>
</reference>
<dbReference type="AlphaFoldDB" id="A0A0E9RGN8"/>